<evidence type="ECO:0000256" key="2">
    <source>
        <dbReference type="ARBA" id="ARBA00022803"/>
    </source>
</evidence>
<dbReference type="GO" id="GO:0031416">
    <property type="term" value="C:NatB complex"/>
    <property type="evidence" value="ECO:0007669"/>
    <property type="project" value="TreeGrafter"/>
</dbReference>
<dbReference type="Pfam" id="PF09797">
    <property type="entry name" value="NatB_MDM20"/>
    <property type="match status" value="1"/>
</dbReference>
<dbReference type="EMBL" id="CABPRJ010001426">
    <property type="protein sequence ID" value="VVC35506.1"/>
    <property type="molecule type" value="Genomic_DNA"/>
</dbReference>
<dbReference type="GO" id="GO:0016740">
    <property type="term" value="F:transferase activity"/>
    <property type="evidence" value="ECO:0007669"/>
    <property type="project" value="UniProtKB-KW"/>
</dbReference>
<comment type="similarity">
    <text evidence="1">Belongs to the MDM20/NAA25 family.</text>
</comment>
<dbReference type="InterPro" id="IPR011990">
    <property type="entry name" value="TPR-like_helical_dom_sf"/>
</dbReference>
<organism evidence="4 5">
    <name type="scientific">Cinara cedri</name>
    <dbReference type="NCBI Taxonomy" id="506608"/>
    <lineage>
        <taxon>Eukaryota</taxon>
        <taxon>Metazoa</taxon>
        <taxon>Ecdysozoa</taxon>
        <taxon>Arthropoda</taxon>
        <taxon>Hexapoda</taxon>
        <taxon>Insecta</taxon>
        <taxon>Pterygota</taxon>
        <taxon>Neoptera</taxon>
        <taxon>Paraneoptera</taxon>
        <taxon>Hemiptera</taxon>
        <taxon>Sternorrhyncha</taxon>
        <taxon>Aphidomorpha</taxon>
        <taxon>Aphidoidea</taxon>
        <taxon>Aphididae</taxon>
        <taxon>Lachninae</taxon>
        <taxon>Cinara</taxon>
    </lineage>
</organism>
<evidence type="ECO:0000313" key="4">
    <source>
        <dbReference type="EMBL" id="VVC35506.1"/>
    </source>
</evidence>
<dbReference type="OrthoDB" id="1874341at2759"/>
<dbReference type="SUPFAM" id="SSF48452">
    <property type="entry name" value="TPR-like"/>
    <property type="match status" value="1"/>
</dbReference>
<reference evidence="4 5" key="1">
    <citation type="submission" date="2019-08" db="EMBL/GenBank/DDBJ databases">
        <authorList>
            <person name="Alioto T."/>
            <person name="Alioto T."/>
            <person name="Gomez Garrido J."/>
        </authorList>
    </citation>
    <scope>NUCLEOTIDE SEQUENCE [LARGE SCALE GENOMIC DNA]</scope>
</reference>
<dbReference type="Proteomes" id="UP000325440">
    <property type="component" value="Unassembled WGS sequence"/>
</dbReference>
<keyword evidence="5" id="KW-1185">Reference proteome</keyword>
<keyword evidence="4" id="KW-0808">Transferase</keyword>
<keyword evidence="2" id="KW-0802">TPR repeat</keyword>
<name>A0A5E4MVR2_9HEMI</name>
<dbReference type="AlphaFoldDB" id="A0A5E4MVR2"/>
<dbReference type="PANTHER" id="PTHR22767">
    <property type="entry name" value="N-TERMINAL ACETYLTRANSFERASE-RELATED"/>
    <property type="match status" value="1"/>
</dbReference>
<evidence type="ECO:0000256" key="3">
    <source>
        <dbReference type="ARBA" id="ARBA00029872"/>
    </source>
</evidence>
<accession>A0A5E4MVR2</accession>
<dbReference type="Gene3D" id="1.25.40.1040">
    <property type="match status" value="1"/>
</dbReference>
<dbReference type="InterPro" id="IPR019183">
    <property type="entry name" value="NAA25_NatB_aux_su"/>
</dbReference>
<evidence type="ECO:0000313" key="5">
    <source>
        <dbReference type="Proteomes" id="UP000325440"/>
    </source>
</evidence>
<gene>
    <name evidence="4" type="ORF">CINCED_3A005317</name>
</gene>
<sequence>MASRSRFNRNENSMAERRLRPIYEWIDNGNYKKALHELDKLIKKFISLPSQNCSKALKSLILVRLGKIQEAETLLKEIRQCKPFDESTLLALTACYRELKRPHMVCEVYEDALLKDPANEELLSSLFMSYVRVCDYKKQQQTALALHKVKPNNPYYFWAVMSIVMQAYQANDEISKRITLPLAERMVQKYINEDKIDAEQEIQLYLMILDMQKKYKESLDILNGSLGDKLHRTVGLTRKKIDIYFELEMYAEANSYLKSLLMQDLDSWIYYTKYFDSLFKIIERKEKYLNCNGDLGSTLYFDSSIEEALTFLNELQKLNVEQKYRQRGIYLAHIELYSRLKENANKYMGNIIDLLTEYFKMFGKKPCCFYDLRPYMSLLKDELLNEFLKALKKIVDLEEGEFPKSKSQMEYYLSFLQLSRYIGIHDLMDTEKKLNLADHFLRCYHKCEIFNNSNRSSEMMANDTFVIMMAHLMYDIWVENNRLTYIREAIVVLEYAFALSPSNFHIKLLLLKFYHMLGASDASNIAYINLEIKNTQLDSLGYLHTFQMFNEGRFQIASKLYSTTVRFFSHNYREVADHLTISYKFGSFIKIIEFVEFREKLKYSIHHSMCIIENHFISLLDVDSYDDCLEIVLKMNDAPEIASESHLKKMINNRDYSVLINYNSSSRSLSPEILNQTFSHDLRLLEIRAVLLSTIYYSAHVAKEFSTYDIKSILSEVNGLNLDEKSSDPKYVDQLNLHLEKLKKLYEELESDPPIPISKSVFGSFFGSKIFGLVKSKSMLVIAINFIELIQAMSPNVKNSACTEDKWTNKMKINATELTNEYEKAVAFCQCTISKTINEIDSSLKLEGRKEVLEILTNMIDTLNISYIFLSLVIYLMKCLQTQVISDPKKIKAKRKTQSTHFNPETNYKEKLDIVHEVIKIVQSSINQILASIKSVEEAWNRIGCGNSNGLMLKKHDIDCTINDTNECNEAEKMRQITAERWRQLVDTIDKKIGDSYSGALEEMIKTLLRKQIQINKLSSF</sequence>
<proteinExistence type="inferred from homology"/>
<protein>
    <recommendedName>
        <fullName evidence="3">N-terminal acetyltransferase B complex subunit MDM20 homolog</fullName>
    </recommendedName>
</protein>
<dbReference type="PANTHER" id="PTHR22767:SF3">
    <property type="entry name" value="N-ALPHA-ACETYLTRANSFERASE 25, NATB AUXILIARY SUBUNIT"/>
    <property type="match status" value="1"/>
</dbReference>
<evidence type="ECO:0000256" key="1">
    <source>
        <dbReference type="ARBA" id="ARBA00006298"/>
    </source>
</evidence>